<dbReference type="Pfam" id="PF00857">
    <property type="entry name" value="Isochorismatase"/>
    <property type="match status" value="1"/>
</dbReference>
<evidence type="ECO:0000256" key="1">
    <source>
        <dbReference type="ARBA" id="ARBA00022801"/>
    </source>
</evidence>
<dbReference type="Proteomes" id="UP001165135">
    <property type="component" value="Unassembled WGS sequence"/>
</dbReference>
<dbReference type="Gene3D" id="3.40.50.850">
    <property type="entry name" value="Isochorismatase-like"/>
    <property type="match status" value="1"/>
</dbReference>
<dbReference type="PANTHER" id="PTHR43540">
    <property type="entry name" value="PEROXYUREIDOACRYLATE/UREIDOACRYLATE AMIDOHYDROLASE-RELATED"/>
    <property type="match status" value="1"/>
</dbReference>
<organism evidence="3 4">
    <name type="scientific">Actinoallomurus iriomotensis</name>
    <dbReference type="NCBI Taxonomy" id="478107"/>
    <lineage>
        <taxon>Bacteria</taxon>
        <taxon>Bacillati</taxon>
        <taxon>Actinomycetota</taxon>
        <taxon>Actinomycetes</taxon>
        <taxon>Streptosporangiales</taxon>
        <taxon>Thermomonosporaceae</taxon>
        <taxon>Actinoallomurus</taxon>
    </lineage>
</organism>
<reference evidence="3" key="1">
    <citation type="submission" date="2023-03" db="EMBL/GenBank/DDBJ databases">
        <title>Actinoallomurus iriomotensis NBRC 103681.</title>
        <authorList>
            <person name="Ichikawa N."/>
            <person name="Sato H."/>
            <person name="Tonouchi N."/>
        </authorList>
    </citation>
    <scope>NUCLEOTIDE SEQUENCE</scope>
    <source>
        <strain evidence="3">NBRC 103681</strain>
    </source>
</reference>
<name>A0A9W6RG19_9ACTN</name>
<dbReference type="CDD" id="cd00431">
    <property type="entry name" value="cysteine_hydrolases"/>
    <property type="match status" value="1"/>
</dbReference>
<dbReference type="EMBL" id="BSTJ01000002">
    <property type="protein sequence ID" value="GLY73950.1"/>
    <property type="molecule type" value="Genomic_DNA"/>
</dbReference>
<evidence type="ECO:0000313" key="4">
    <source>
        <dbReference type="Proteomes" id="UP001165135"/>
    </source>
</evidence>
<feature type="domain" description="Isochorismatase-like" evidence="2">
    <location>
        <begin position="12"/>
        <end position="202"/>
    </location>
</feature>
<dbReference type="InterPro" id="IPR036380">
    <property type="entry name" value="Isochorismatase-like_sf"/>
</dbReference>
<gene>
    <name evidence="3" type="ORF">Airi01_022170</name>
</gene>
<proteinExistence type="predicted"/>
<dbReference type="InterPro" id="IPR000868">
    <property type="entry name" value="Isochorismatase-like_dom"/>
</dbReference>
<comment type="caution">
    <text evidence="3">The sequence shown here is derived from an EMBL/GenBank/DDBJ whole genome shotgun (WGS) entry which is preliminary data.</text>
</comment>
<dbReference type="InterPro" id="IPR050272">
    <property type="entry name" value="Isochorismatase-like_hydrls"/>
</dbReference>
<dbReference type="SUPFAM" id="SSF52499">
    <property type="entry name" value="Isochorismatase-like hydrolases"/>
    <property type="match status" value="1"/>
</dbReference>
<dbReference type="GO" id="GO:0016787">
    <property type="term" value="F:hydrolase activity"/>
    <property type="evidence" value="ECO:0007669"/>
    <property type="project" value="UniProtKB-KW"/>
</dbReference>
<evidence type="ECO:0000259" key="2">
    <source>
        <dbReference type="Pfam" id="PF00857"/>
    </source>
</evidence>
<protein>
    <submittedName>
        <fullName evidence="3">Isochorismatase</fullName>
    </submittedName>
</protein>
<dbReference type="AlphaFoldDB" id="A0A9W6RG19"/>
<accession>A0A9W6RG19</accession>
<evidence type="ECO:0000313" key="3">
    <source>
        <dbReference type="EMBL" id="GLY73950.1"/>
    </source>
</evidence>
<keyword evidence="1" id="KW-0378">Hydrolase</keyword>
<dbReference type="PANTHER" id="PTHR43540:SF6">
    <property type="entry name" value="ISOCHORISMATASE-LIKE DOMAIN-CONTAINING PROTEIN"/>
    <property type="match status" value="1"/>
</dbReference>
<sequence length="209" mass="22727">MVTAPVIDVDRTAVLVIDMQNDFMEEGAPLEFPEGRRVVPNIQKVLHAVRERGMPVLYAAHVHRRGGADMGIHRDLYPPVAAGEALVDGERGGEIHRDLAPRPGEPVIKKHRYNAFYATDLELLLRGLDVETVVLAGMTTECCVLGTARGALERGFRSVVLADACASCDYPDLGFGTMSAADMHEAALRVMTLTSSEVVGTDEYLSRLP</sequence>